<keyword evidence="1" id="KW-0472">Membrane</keyword>
<evidence type="ECO:0000256" key="1">
    <source>
        <dbReference type="SAM" id="Phobius"/>
    </source>
</evidence>
<feature type="transmembrane region" description="Helical" evidence="1">
    <location>
        <begin position="95"/>
        <end position="114"/>
    </location>
</feature>
<reference evidence="3" key="1">
    <citation type="submission" date="2017-02" db="UniProtKB">
        <authorList>
            <consortium name="WormBaseParasite"/>
        </authorList>
    </citation>
    <scope>IDENTIFICATION</scope>
</reference>
<organism evidence="2 3">
    <name type="scientific">Ascaris lumbricoides</name>
    <name type="common">Giant roundworm</name>
    <dbReference type="NCBI Taxonomy" id="6252"/>
    <lineage>
        <taxon>Eukaryota</taxon>
        <taxon>Metazoa</taxon>
        <taxon>Ecdysozoa</taxon>
        <taxon>Nematoda</taxon>
        <taxon>Chromadorea</taxon>
        <taxon>Rhabditida</taxon>
        <taxon>Spirurina</taxon>
        <taxon>Ascaridomorpha</taxon>
        <taxon>Ascaridoidea</taxon>
        <taxon>Ascarididae</taxon>
        <taxon>Ascaris</taxon>
    </lineage>
</organism>
<feature type="transmembrane region" description="Helical" evidence="1">
    <location>
        <begin position="120"/>
        <end position="142"/>
    </location>
</feature>
<evidence type="ECO:0000313" key="3">
    <source>
        <dbReference type="WBParaSite" id="ALUE_0000909101-mRNA-1"/>
    </source>
</evidence>
<protein>
    <submittedName>
        <fullName evidence="3">G_PROTEIN_RECEP_F1_2 domain-containing protein</fullName>
    </submittedName>
</protein>
<sequence>MVPLSYILQWGGVLPPFHKYGVFVICGFELFVSSLSMAIGQKYYDLCTILFPSATKMFDDTRQKKIPGFIWTSEERQILRLTITSSIYDRQCCSLCLLIMPAELVLMAPAVSSSHEQKLLILWFTSTAVVILSMALIVPFFFKFGKEKHPDRCLNRRTIMWLCAIVFLIMLFINGAVILWLFITAPDDHRLFYSLFDAAVKEEIFLTEIEKGLDCISDDDKEIYSSDECDNSINRSVISRKLLSPLLYFWIVGHCLAFLVFGFANKGFLMYQ</sequence>
<name>A0A0M3HZG1_ASCLU</name>
<feature type="transmembrane region" description="Helical" evidence="1">
    <location>
        <begin position="162"/>
        <end position="183"/>
    </location>
</feature>
<dbReference type="WBParaSite" id="ALUE_0000909101-mRNA-1">
    <property type="protein sequence ID" value="ALUE_0000909101-mRNA-1"/>
    <property type="gene ID" value="ALUE_0000909101"/>
</dbReference>
<evidence type="ECO:0000313" key="2">
    <source>
        <dbReference type="Proteomes" id="UP000036681"/>
    </source>
</evidence>
<keyword evidence="1" id="KW-0812">Transmembrane</keyword>
<accession>A0A0M3HZG1</accession>
<proteinExistence type="predicted"/>
<keyword evidence="2" id="KW-1185">Reference proteome</keyword>
<feature type="transmembrane region" description="Helical" evidence="1">
    <location>
        <begin position="20"/>
        <end position="40"/>
    </location>
</feature>
<keyword evidence="1" id="KW-1133">Transmembrane helix</keyword>
<dbReference type="AlphaFoldDB" id="A0A0M3HZG1"/>
<dbReference type="Proteomes" id="UP000036681">
    <property type="component" value="Unplaced"/>
</dbReference>
<feature type="transmembrane region" description="Helical" evidence="1">
    <location>
        <begin position="246"/>
        <end position="264"/>
    </location>
</feature>